<evidence type="ECO:0000256" key="1">
    <source>
        <dbReference type="SAM" id="Phobius"/>
    </source>
</evidence>
<feature type="transmembrane region" description="Helical" evidence="1">
    <location>
        <begin position="191"/>
        <end position="212"/>
    </location>
</feature>
<feature type="chain" id="PRO_5030974322" evidence="2">
    <location>
        <begin position="27"/>
        <end position="446"/>
    </location>
</feature>
<keyword evidence="1" id="KW-0472">Membrane</keyword>
<organism evidence="3">
    <name type="scientific">Alexandrium monilatum</name>
    <dbReference type="NCBI Taxonomy" id="311494"/>
    <lineage>
        <taxon>Eukaryota</taxon>
        <taxon>Sar</taxon>
        <taxon>Alveolata</taxon>
        <taxon>Dinophyceae</taxon>
        <taxon>Gonyaulacales</taxon>
        <taxon>Pyrocystaceae</taxon>
        <taxon>Alexandrium</taxon>
    </lineage>
</organism>
<keyword evidence="2" id="KW-0732">Signal</keyword>
<reference evidence="3" key="1">
    <citation type="submission" date="2021-01" db="EMBL/GenBank/DDBJ databases">
        <authorList>
            <person name="Corre E."/>
            <person name="Pelletier E."/>
            <person name="Niang G."/>
            <person name="Scheremetjew M."/>
            <person name="Finn R."/>
            <person name="Kale V."/>
            <person name="Holt S."/>
            <person name="Cochrane G."/>
            <person name="Meng A."/>
            <person name="Brown T."/>
            <person name="Cohen L."/>
        </authorList>
    </citation>
    <scope>NUCLEOTIDE SEQUENCE</scope>
    <source>
        <strain evidence="3">CCMP3105</strain>
    </source>
</reference>
<proteinExistence type="predicted"/>
<keyword evidence="1" id="KW-0812">Transmembrane</keyword>
<evidence type="ECO:0000256" key="2">
    <source>
        <dbReference type="SAM" id="SignalP"/>
    </source>
</evidence>
<protein>
    <submittedName>
        <fullName evidence="3">Uncharacterized protein</fullName>
    </submittedName>
</protein>
<gene>
    <name evidence="3" type="ORF">AMON00008_LOCUS37215</name>
</gene>
<feature type="signal peptide" evidence="2">
    <location>
        <begin position="1"/>
        <end position="26"/>
    </location>
</feature>
<evidence type="ECO:0000313" key="3">
    <source>
        <dbReference type="EMBL" id="CAE4618192.1"/>
    </source>
</evidence>
<accession>A0A7S4RL65</accession>
<sequence length="446" mass="46910">MMQSTSQMAVPLAVVLLAAGPAAFMAKELHSVAFVNHISKQPSAKYPGESSGEIEEYLRSQSQSLMQESFRVHRTRSASKDKAAPEATILSTEQAAGARQEASVGEQEIPTAAMNMSTLARKAAVPQAEVGDRQPAGVLKEHHLASPLPATTARAGRPWPAVMQAVVPAFSPALVFFANDKGEIRWSTKRLVGVVCGVLIILLCLVGIRMLAYNVAWPCGRKVARMAKNYSAFSGDTGQDVPGMDAGSFLCPELVVPKGSECKLMVPRLPLSGPESGGQVAVCDREGRPVLKASYSFLPVGGGNKGSRPRSLKRLLLTGATGETTFAFCRDAEVQAGGGKATRLTLYHRSGETFGVLSADGYQAGSGYSVVTHKGCTIYIRDGLKVGAMNATDDSGCLLAAMEPSGPSQTSLRVCQCVDAGLLTLILMGMDVLSNAGCGSNEEPAF</sequence>
<dbReference type="EMBL" id="HBNR01053029">
    <property type="protein sequence ID" value="CAE4618192.1"/>
    <property type="molecule type" value="Transcribed_RNA"/>
</dbReference>
<keyword evidence="1" id="KW-1133">Transmembrane helix</keyword>
<name>A0A7S4RL65_9DINO</name>
<dbReference type="AlphaFoldDB" id="A0A7S4RL65"/>